<feature type="transmembrane region" description="Helical" evidence="1">
    <location>
        <begin position="12"/>
        <end position="36"/>
    </location>
</feature>
<accession>A0A060ADZ2</accession>
<keyword evidence="2" id="KW-0132">Cell division</keyword>
<keyword evidence="1" id="KW-0812">Transmembrane</keyword>
<keyword evidence="2" id="KW-0131">Cell cycle</keyword>
<dbReference type="EMBL" id="KJ569775">
    <property type="protein sequence ID" value="AIA61161.1"/>
    <property type="molecule type" value="Genomic_DNA"/>
</dbReference>
<dbReference type="AlphaFoldDB" id="A0A060ADZ2"/>
<evidence type="ECO:0000256" key="1">
    <source>
        <dbReference type="SAM" id="Phobius"/>
    </source>
</evidence>
<keyword evidence="1" id="KW-1133">Transmembrane helix</keyword>
<gene>
    <name evidence="2" type="primary">ycf19</name>
</gene>
<dbReference type="GO" id="GO:0051301">
    <property type="term" value="P:cell division"/>
    <property type="evidence" value="ECO:0007669"/>
    <property type="project" value="UniProtKB-KW"/>
</dbReference>
<dbReference type="InterPro" id="IPR003425">
    <property type="entry name" value="CCB3/YggT"/>
</dbReference>
<dbReference type="Pfam" id="PF02325">
    <property type="entry name" value="CCB3_YggT"/>
    <property type="match status" value="1"/>
</dbReference>
<dbReference type="PANTHER" id="PTHR33219:SF14">
    <property type="entry name" value="PROTEIN COFACTOR ASSEMBLY OF COMPLEX C SUBUNIT B CCB3, CHLOROPLASTIC-RELATED"/>
    <property type="match status" value="1"/>
</dbReference>
<evidence type="ECO:0000313" key="2">
    <source>
        <dbReference type="EMBL" id="AIA61161.1"/>
    </source>
</evidence>
<dbReference type="PANTHER" id="PTHR33219">
    <property type="entry name" value="YLMG HOMOLOG PROTEIN 2, CHLOROPLASTIC"/>
    <property type="match status" value="1"/>
</dbReference>
<geneLocation type="chloroplast" evidence="2"/>
<feature type="transmembrane region" description="Helical" evidence="1">
    <location>
        <begin position="56"/>
        <end position="81"/>
    </location>
</feature>
<organism evidence="2">
    <name type="scientific">Cyanidiaceae sp. MX-AZ01</name>
    <dbReference type="NCBI Taxonomy" id="1503164"/>
    <lineage>
        <taxon>Eukaryota</taxon>
        <taxon>Rhodophyta</taxon>
        <taxon>Bangiophyceae</taxon>
        <taxon>Cyanidiales</taxon>
        <taxon>Cyanidiaceae</taxon>
    </lineage>
</organism>
<sequence>MFEILLESLIVLLKLYIAAILVRITLSWFPNINWYVQPFYFLAQSTDMYVNLFRTIVPPLFGFDLAPLFALAFLETMLIYLSNHLAQSYA</sequence>
<proteinExistence type="predicted"/>
<protein>
    <submittedName>
        <fullName evidence="2">Cell division protein Ycf19</fullName>
    </submittedName>
</protein>
<name>A0A060ADZ2_9RHOD</name>
<reference evidence="2" key="1">
    <citation type="submission" date="2014-03" db="EMBL/GenBank/DDBJ databases">
        <title>Metagenomic reconstruction of the complete chloroplast and mitochondrial genomes of a novel unicellular red alga from the Cyanidiaceae family.</title>
        <authorList>
            <person name="Servin-Garciduenas L.E."/>
            <person name="Martinez-Romero E."/>
        </authorList>
    </citation>
    <scope>NUCLEOTIDE SEQUENCE</scope>
    <source>
        <strain evidence="2">MX-AZ01</strain>
    </source>
</reference>
<keyword evidence="2" id="KW-0150">Chloroplast</keyword>
<keyword evidence="1" id="KW-0472">Membrane</keyword>
<keyword evidence="2" id="KW-0934">Plastid</keyword>
<dbReference type="GO" id="GO:0016020">
    <property type="term" value="C:membrane"/>
    <property type="evidence" value="ECO:0007669"/>
    <property type="project" value="InterPro"/>
</dbReference>